<dbReference type="SUPFAM" id="SSF53335">
    <property type="entry name" value="S-adenosyl-L-methionine-dependent methyltransferases"/>
    <property type="match status" value="1"/>
</dbReference>
<gene>
    <name evidence="1" type="ORF">LMG27952_07586</name>
</gene>
<reference evidence="1 2" key="1">
    <citation type="submission" date="2020-10" db="EMBL/GenBank/DDBJ databases">
        <authorList>
            <person name="Peeters C."/>
        </authorList>
    </citation>
    <scope>NUCLEOTIDE SEQUENCE [LARGE SCALE GENOMIC DNA]</scope>
    <source>
        <strain evidence="1 2">LMG 27952</strain>
    </source>
</reference>
<protein>
    <recommendedName>
        <fullName evidence="3">Methyltransferase</fullName>
    </recommendedName>
</protein>
<name>A0ABM8PBE9_9BURK</name>
<dbReference type="Gene3D" id="3.40.50.150">
    <property type="entry name" value="Vaccinia Virus protein VP39"/>
    <property type="match status" value="1"/>
</dbReference>
<keyword evidence="2" id="KW-1185">Reference proteome</keyword>
<dbReference type="Proteomes" id="UP000656319">
    <property type="component" value="Unassembled WGS sequence"/>
</dbReference>
<evidence type="ECO:0000313" key="1">
    <source>
        <dbReference type="EMBL" id="CAD6561818.1"/>
    </source>
</evidence>
<organism evidence="1 2">
    <name type="scientific">Paraburkholderia hiiakae</name>
    <dbReference type="NCBI Taxonomy" id="1081782"/>
    <lineage>
        <taxon>Bacteria</taxon>
        <taxon>Pseudomonadati</taxon>
        <taxon>Pseudomonadota</taxon>
        <taxon>Betaproteobacteria</taxon>
        <taxon>Burkholderiales</taxon>
        <taxon>Burkholderiaceae</taxon>
        <taxon>Paraburkholderia</taxon>
    </lineage>
</organism>
<dbReference type="RefSeq" id="WP_201700993.1">
    <property type="nucleotide sequence ID" value="NZ_CAJHCQ010000039.1"/>
</dbReference>
<evidence type="ECO:0000313" key="2">
    <source>
        <dbReference type="Proteomes" id="UP000656319"/>
    </source>
</evidence>
<evidence type="ECO:0008006" key="3">
    <source>
        <dbReference type="Google" id="ProtNLM"/>
    </source>
</evidence>
<dbReference type="EMBL" id="CAJHCQ010000039">
    <property type="protein sequence ID" value="CAD6561818.1"/>
    <property type="molecule type" value="Genomic_DNA"/>
</dbReference>
<sequence>MTRRTDVRIEAALNDRSRPRRDLARDVRDCTEEVLHFLGIAPGDHVLDFLPFRGYFTRLFASLVGEHGRVFAAIPAEVTKIERIEAGRQEIEQFARERHNIVLLTGSTEEALAPEAIFDMIFIGQNYHDLHIAMMSPTNVQTFNKLALRALKPGGHYVIIDHVAPTGTPAEVTGALHRIDPAIAKREVEAAGFRYTGKDDVLHNRNDPHTSSIFARGIRYHTDRFILKFRKPAELARQDGQ</sequence>
<dbReference type="InterPro" id="IPR029063">
    <property type="entry name" value="SAM-dependent_MTases_sf"/>
</dbReference>
<proteinExistence type="predicted"/>
<comment type="caution">
    <text evidence="1">The sequence shown here is derived from an EMBL/GenBank/DDBJ whole genome shotgun (WGS) entry which is preliminary data.</text>
</comment>
<accession>A0ABM8PBE9</accession>